<gene>
    <name evidence="1" type="ORF">GALL_518240</name>
</gene>
<name>A0A1J5PGC5_9ZZZZ</name>
<dbReference type="EMBL" id="MLJW01006485">
    <property type="protein sequence ID" value="OIQ66604.1"/>
    <property type="molecule type" value="Genomic_DNA"/>
</dbReference>
<reference evidence="1" key="1">
    <citation type="submission" date="2016-10" db="EMBL/GenBank/DDBJ databases">
        <title>Sequence of Gallionella enrichment culture.</title>
        <authorList>
            <person name="Poehlein A."/>
            <person name="Muehling M."/>
            <person name="Daniel R."/>
        </authorList>
    </citation>
    <scope>NUCLEOTIDE SEQUENCE</scope>
</reference>
<proteinExistence type="predicted"/>
<evidence type="ECO:0000313" key="1">
    <source>
        <dbReference type="EMBL" id="OIQ66604.1"/>
    </source>
</evidence>
<protein>
    <submittedName>
        <fullName evidence="1">Uncharacterized protein</fullName>
    </submittedName>
</protein>
<accession>A0A1J5PGC5</accession>
<sequence length="84" mass="8933">MQITNTVQCAEGIRIAGGQNEYLTASSSVGRRNGNSTVIGIGDNLRLGKVTRGHANLMPGTGELFNKSCTHVAGTNNCYFMIFP</sequence>
<organism evidence="1">
    <name type="scientific">mine drainage metagenome</name>
    <dbReference type="NCBI Taxonomy" id="410659"/>
    <lineage>
        <taxon>unclassified sequences</taxon>
        <taxon>metagenomes</taxon>
        <taxon>ecological metagenomes</taxon>
    </lineage>
</organism>
<comment type="caution">
    <text evidence="1">The sequence shown here is derived from an EMBL/GenBank/DDBJ whole genome shotgun (WGS) entry which is preliminary data.</text>
</comment>
<dbReference type="AlphaFoldDB" id="A0A1J5PGC5"/>